<dbReference type="Gene3D" id="1.10.238.10">
    <property type="entry name" value="EF-hand"/>
    <property type="match status" value="1"/>
</dbReference>
<name>A0A7J6F2T6_CANSA</name>
<protein>
    <recommendedName>
        <fullName evidence="1">NADPH oxidase Respiratory burst domain-containing protein</fullName>
    </recommendedName>
</protein>
<reference evidence="2 3" key="1">
    <citation type="journal article" date="2020" name="bioRxiv">
        <title>Sequence and annotation of 42 cannabis genomes reveals extensive copy number variation in cannabinoid synthesis and pathogen resistance genes.</title>
        <authorList>
            <person name="Mckernan K.J."/>
            <person name="Helbert Y."/>
            <person name="Kane L.T."/>
            <person name="Ebling H."/>
            <person name="Zhang L."/>
            <person name="Liu B."/>
            <person name="Eaton Z."/>
            <person name="Mclaughlin S."/>
            <person name="Kingan S."/>
            <person name="Baybayan P."/>
            <person name="Concepcion G."/>
            <person name="Jordan M."/>
            <person name="Riva A."/>
            <person name="Barbazuk W."/>
            <person name="Harkins T."/>
        </authorList>
    </citation>
    <scope>NUCLEOTIDE SEQUENCE [LARGE SCALE GENOMIC DNA]</scope>
    <source>
        <strain evidence="3">cv. Jamaican Lion 4</strain>
        <tissue evidence="2">Leaf</tissue>
    </source>
</reference>
<sequence>MNFSSSRIHIPLQLSMERFAHANQKRSEFLRFRAGFHLWEKRRKKLPSNKRDPNPKYKPRFASALQKICANMITRRTLLSRGLKSLRFLGRTVTGKENDAWRSIAKRFYQHQVNGKLYQDKFSDCIEGMVKIIIRCDKNKDGQLLEEEVKEVKELSEEETPLQMLKRLWLTQSMELLIPWHVEIY</sequence>
<proteinExistence type="predicted"/>
<dbReference type="GO" id="GO:0050664">
    <property type="term" value="F:oxidoreductase activity, acting on NAD(P)H, oxygen as acceptor"/>
    <property type="evidence" value="ECO:0007669"/>
    <property type="project" value="InterPro"/>
</dbReference>
<accession>A0A7J6F2T6</accession>
<dbReference type="AlphaFoldDB" id="A0A7J6F2T6"/>
<dbReference type="InterPro" id="IPR013623">
    <property type="entry name" value="NADPH_Ox"/>
</dbReference>
<evidence type="ECO:0000313" key="2">
    <source>
        <dbReference type="EMBL" id="KAF4365034.1"/>
    </source>
</evidence>
<organism evidence="2 3">
    <name type="scientific">Cannabis sativa</name>
    <name type="common">Hemp</name>
    <name type="synonym">Marijuana</name>
    <dbReference type="NCBI Taxonomy" id="3483"/>
    <lineage>
        <taxon>Eukaryota</taxon>
        <taxon>Viridiplantae</taxon>
        <taxon>Streptophyta</taxon>
        <taxon>Embryophyta</taxon>
        <taxon>Tracheophyta</taxon>
        <taxon>Spermatophyta</taxon>
        <taxon>Magnoliopsida</taxon>
        <taxon>eudicotyledons</taxon>
        <taxon>Gunneridae</taxon>
        <taxon>Pentapetalae</taxon>
        <taxon>rosids</taxon>
        <taxon>fabids</taxon>
        <taxon>Rosales</taxon>
        <taxon>Cannabaceae</taxon>
        <taxon>Cannabis</taxon>
    </lineage>
</organism>
<comment type="caution">
    <text evidence="2">The sequence shown here is derived from an EMBL/GenBank/DDBJ whole genome shotgun (WGS) entry which is preliminary data.</text>
</comment>
<feature type="domain" description="NADPH oxidase Respiratory burst" evidence="1">
    <location>
        <begin position="79"/>
        <end position="129"/>
    </location>
</feature>
<dbReference type="Proteomes" id="UP000525078">
    <property type="component" value="Unassembled WGS sequence"/>
</dbReference>
<evidence type="ECO:0000313" key="3">
    <source>
        <dbReference type="Proteomes" id="UP000525078"/>
    </source>
</evidence>
<dbReference type="Pfam" id="PF08414">
    <property type="entry name" value="NADPH_Ox"/>
    <property type="match status" value="1"/>
</dbReference>
<gene>
    <name evidence="2" type="ORF">F8388_001782</name>
</gene>
<evidence type="ECO:0000259" key="1">
    <source>
        <dbReference type="Pfam" id="PF08414"/>
    </source>
</evidence>
<dbReference type="EMBL" id="JAATIP010000162">
    <property type="protein sequence ID" value="KAF4365034.1"/>
    <property type="molecule type" value="Genomic_DNA"/>
</dbReference>
<dbReference type="GO" id="GO:0004601">
    <property type="term" value="F:peroxidase activity"/>
    <property type="evidence" value="ECO:0007669"/>
    <property type="project" value="InterPro"/>
</dbReference>